<dbReference type="Gene3D" id="3.40.50.2300">
    <property type="match status" value="1"/>
</dbReference>
<dbReference type="GO" id="GO:0000160">
    <property type="term" value="P:phosphorelay signal transduction system"/>
    <property type="evidence" value="ECO:0007669"/>
    <property type="project" value="InterPro"/>
</dbReference>
<dbReference type="InterPro" id="IPR001789">
    <property type="entry name" value="Sig_transdc_resp-reg_receiver"/>
</dbReference>
<dbReference type="AlphaFoldDB" id="A0A2H0NAX3"/>
<dbReference type="PROSITE" id="PS50110">
    <property type="entry name" value="RESPONSE_REGULATORY"/>
    <property type="match status" value="1"/>
</dbReference>
<proteinExistence type="predicted"/>
<feature type="modified residue" description="4-aspartylphosphate" evidence="1">
    <location>
        <position position="60"/>
    </location>
</feature>
<sequence length="124" mass="14042">MNRNTVLVVDDEKNYIDLVEIILRGMNDVGLIKFWVEKGHSLDNIESSIKDYNITHLITDFIMTPDLHGIIIIEKALELDISAKNILLVSSADASNAARLNSVTFLRKPFTKQQIINWFVSTIA</sequence>
<gene>
    <name evidence="3" type="ORF">COV55_04915</name>
</gene>
<dbReference type="SUPFAM" id="SSF52172">
    <property type="entry name" value="CheY-like"/>
    <property type="match status" value="1"/>
</dbReference>
<name>A0A2H0NAX3_9BACT</name>
<reference evidence="3 4" key="1">
    <citation type="submission" date="2017-09" db="EMBL/GenBank/DDBJ databases">
        <title>Depth-based differentiation of microbial function through sediment-hosted aquifers and enrichment of novel symbionts in the deep terrestrial subsurface.</title>
        <authorList>
            <person name="Probst A.J."/>
            <person name="Ladd B."/>
            <person name="Jarett J.K."/>
            <person name="Geller-Mcgrath D.E."/>
            <person name="Sieber C.M."/>
            <person name="Emerson J.B."/>
            <person name="Anantharaman K."/>
            <person name="Thomas B.C."/>
            <person name="Malmstrom R."/>
            <person name="Stieglmeier M."/>
            <person name="Klingl A."/>
            <person name="Woyke T."/>
            <person name="Ryan C.M."/>
            <person name="Banfield J.F."/>
        </authorList>
    </citation>
    <scope>NUCLEOTIDE SEQUENCE [LARGE SCALE GENOMIC DNA]</scope>
    <source>
        <strain evidence="3">CG11_big_fil_rev_8_21_14_0_20_36_20</strain>
    </source>
</reference>
<dbReference type="Proteomes" id="UP000230564">
    <property type="component" value="Unassembled WGS sequence"/>
</dbReference>
<evidence type="ECO:0000313" key="3">
    <source>
        <dbReference type="EMBL" id="PIR06041.1"/>
    </source>
</evidence>
<protein>
    <recommendedName>
        <fullName evidence="2">Response regulatory domain-containing protein</fullName>
    </recommendedName>
</protein>
<evidence type="ECO:0000256" key="1">
    <source>
        <dbReference type="PROSITE-ProRule" id="PRU00169"/>
    </source>
</evidence>
<comment type="caution">
    <text evidence="3">The sequence shown here is derived from an EMBL/GenBank/DDBJ whole genome shotgun (WGS) entry which is preliminary data.</text>
</comment>
<feature type="domain" description="Response regulatory" evidence="2">
    <location>
        <begin position="5"/>
        <end position="123"/>
    </location>
</feature>
<keyword evidence="1" id="KW-0597">Phosphoprotein</keyword>
<dbReference type="EMBL" id="PCWQ01000023">
    <property type="protein sequence ID" value="PIR06041.1"/>
    <property type="molecule type" value="Genomic_DNA"/>
</dbReference>
<evidence type="ECO:0000313" key="4">
    <source>
        <dbReference type="Proteomes" id="UP000230564"/>
    </source>
</evidence>
<organism evidence="3 4">
    <name type="scientific">Candidatus Komeilibacteria bacterium CG11_big_fil_rev_8_21_14_0_20_36_20</name>
    <dbReference type="NCBI Taxonomy" id="1974477"/>
    <lineage>
        <taxon>Bacteria</taxon>
        <taxon>Candidatus Komeiliibacteriota</taxon>
    </lineage>
</organism>
<dbReference type="InterPro" id="IPR011006">
    <property type="entry name" value="CheY-like_superfamily"/>
</dbReference>
<evidence type="ECO:0000259" key="2">
    <source>
        <dbReference type="PROSITE" id="PS50110"/>
    </source>
</evidence>
<accession>A0A2H0NAX3</accession>